<gene>
    <name evidence="1" type="ORF">JJQ90_19780</name>
</gene>
<organism evidence="1 2">
    <name type="scientific">Falsiroseomonas oleicola</name>
    <dbReference type="NCBI Taxonomy" id="2801474"/>
    <lineage>
        <taxon>Bacteria</taxon>
        <taxon>Pseudomonadati</taxon>
        <taxon>Pseudomonadota</taxon>
        <taxon>Alphaproteobacteria</taxon>
        <taxon>Acetobacterales</taxon>
        <taxon>Roseomonadaceae</taxon>
        <taxon>Falsiroseomonas</taxon>
    </lineage>
</organism>
<comment type="caution">
    <text evidence="1">The sequence shown here is derived from an EMBL/GenBank/DDBJ whole genome shotgun (WGS) entry which is preliminary data.</text>
</comment>
<accession>A0ABS6HB60</accession>
<dbReference type="RefSeq" id="WP_216877986.1">
    <property type="nucleotide sequence ID" value="NZ_JAERQM010000006.1"/>
</dbReference>
<evidence type="ECO:0000313" key="1">
    <source>
        <dbReference type="EMBL" id="MBU8545972.1"/>
    </source>
</evidence>
<sequence length="501" mass="54879">MTPSTERATEELADALNRHDIRRVLIIVSGLEKFGGPSLIAADMACTLRSFGVSVQVAGWAVNADYVRQVPGLEDAVALGSDPRPVRGGAFDLVITHGWMTSSFALLECGIRFRYLVLCSFSAFMDGEAIFGLEGKADALLFAAKRIGEVQEPSLVSCPAPRINYRNAVTRLWFRSEARPAKLNRICIVTNHPCAEVRALLDLLPAVGVEPTLIGRGGTPRLIEPDLIDQFDAVVTIGHTAQKALARGVPVFCYDHFGGPGWITRDNIDAAEADTFSGRWTSQRTAQQLLDEIVGGHPAALEAAPSLRSLARNRYDIEERLSALIGSFRHRDDFRDCGGPEHWNYRRILHFAMRPISARTPFPHGYMLSPQTRQGMAALRIELSGDARLLDVSLTEHNECVFFGALGAQFTGRLRLRLYGHHPASQVEAVSESGEVQTLRLKAALTKSNDKKTFPITVLSGRLALKIREGTKALTLRVTQPDDSPSSLQGNLDFATLSILC</sequence>
<dbReference type="Proteomes" id="UP000689967">
    <property type="component" value="Unassembled WGS sequence"/>
</dbReference>
<evidence type="ECO:0000313" key="2">
    <source>
        <dbReference type="Proteomes" id="UP000689967"/>
    </source>
</evidence>
<name>A0ABS6HB60_9PROT</name>
<keyword evidence="2" id="KW-1185">Reference proteome</keyword>
<evidence type="ECO:0008006" key="3">
    <source>
        <dbReference type="Google" id="ProtNLM"/>
    </source>
</evidence>
<reference evidence="1 2" key="1">
    <citation type="submission" date="2021-01" db="EMBL/GenBank/DDBJ databases">
        <title>Roseomonas sp. nov, a bacterium isolated from an oil production mixture in Yumen Oilfield.</title>
        <authorList>
            <person name="Wu D."/>
        </authorList>
    </citation>
    <scope>NUCLEOTIDE SEQUENCE [LARGE SCALE GENOMIC DNA]</scope>
    <source>
        <strain evidence="1 2">ROY-5-3</strain>
    </source>
</reference>
<dbReference type="EMBL" id="JAERQM010000006">
    <property type="protein sequence ID" value="MBU8545972.1"/>
    <property type="molecule type" value="Genomic_DNA"/>
</dbReference>
<proteinExistence type="predicted"/>
<protein>
    <recommendedName>
        <fullName evidence="3">Glycosyltransferase</fullName>
    </recommendedName>
</protein>